<dbReference type="SUPFAM" id="SSF52172">
    <property type="entry name" value="CheY-like"/>
    <property type="match status" value="1"/>
</dbReference>
<reference evidence="3 4" key="1">
    <citation type="submission" date="2016-10" db="EMBL/GenBank/DDBJ databases">
        <authorList>
            <person name="de Groot N.N."/>
        </authorList>
    </citation>
    <scope>NUCLEOTIDE SEQUENCE [LARGE SCALE GENOMIC DNA]</scope>
    <source>
        <strain evidence="3 4">CGMCC 1.3401</strain>
    </source>
</reference>
<evidence type="ECO:0000313" key="3">
    <source>
        <dbReference type="EMBL" id="SCW35261.1"/>
    </source>
</evidence>
<sequence>MMVSPYCVPHASSASNTRKASVLVADPEIDVFSPLVARLLSEGLAVRLATSVAGAKAQLESDVPDFALIELKYADGNGFEIIEALANRGTTRVVVQSIYCNISTAVRAVREGASDVLPKPMEVDIVLAVLLGRNLESAPIPETISRPEAVRIEHIKRIYAMCGANVSRTARTLCMHRRSLQRIMARDSFSLETP</sequence>
<name>A0A1G4PSW1_9HYPH</name>
<dbReference type="EMBL" id="FMTM01000001">
    <property type="protein sequence ID" value="SCW35261.1"/>
    <property type="molecule type" value="Genomic_DNA"/>
</dbReference>
<accession>A0A1G4PSW1</accession>
<evidence type="ECO:0000313" key="4">
    <source>
        <dbReference type="Proteomes" id="UP000199542"/>
    </source>
</evidence>
<evidence type="ECO:0000256" key="1">
    <source>
        <dbReference type="PROSITE-ProRule" id="PRU00169"/>
    </source>
</evidence>
<proteinExistence type="predicted"/>
<dbReference type="Pfam" id="PF00072">
    <property type="entry name" value="Response_reg"/>
    <property type="match status" value="1"/>
</dbReference>
<gene>
    <name evidence="3" type="ORF">SAMN02927900_00921</name>
</gene>
<evidence type="ECO:0000259" key="2">
    <source>
        <dbReference type="PROSITE" id="PS50110"/>
    </source>
</evidence>
<dbReference type="Gene3D" id="3.40.50.2300">
    <property type="match status" value="1"/>
</dbReference>
<comment type="caution">
    <text evidence="1">Lacks conserved residue(s) required for the propagation of feature annotation.</text>
</comment>
<feature type="domain" description="Response regulatory" evidence="2">
    <location>
        <begin position="21"/>
        <end position="134"/>
    </location>
</feature>
<dbReference type="InterPro" id="IPR001789">
    <property type="entry name" value="Sig_transdc_resp-reg_receiver"/>
</dbReference>
<dbReference type="InterPro" id="IPR011006">
    <property type="entry name" value="CheY-like_superfamily"/>
</dbReference>
<protein>
    <submittedName>
        <fullName evidence="3">Two-component system, response regulator RegA</fullName>
    </submittedName>
</protein>
<dbReference type="PROSITE" id="PS50110">
    <property type="entry name" value="RESPONSE_REGULATORY"/>
    <property type="match status" value="1"/>
</dbReference>
<dbReference type="Proteomes" id="UP000199542">
    <property type="component" value="Unassembled WGS sequence"/>
</dbReference>
<organism evidence="3 4">
    <name type="scientific">Rhizobium mongolense subsp. loessense</name>
    <dbReference type="NCBI Taxonomy" id="158890"/>
    <lineage>
        <taxon>Bacteria</taxon>
        <taxon>Pseudomonadati</taxon>
        <taxon>Pseudomonadota</taxon>
        <taxon>Alphaproteobacteria</taxon>
        <taxon>Hyphomicrobiales</taxon>
        <taxon>Rhizobiaceae</taxon>
        <taxon>Rhizobium/Agrobacterium group</taxon>
        <taxon>Rhizobium</taxon>
    </lineage>
</organism>
<dbReference type="Gene3D" id="1.10.10.60">
    <property type="entry name" value="Homeodomain-like"/>
    <property type="match status" value="1"/>
</dbReference>
<dbReference type="SMART" id="SM00448">
    <property type="entry name" value="REC"/>
    <property type="match status" value="1"/>
</dbReference>
<dbReference type="GO" id="GO:0000160">
    <property type="term" value="P:phosphorelay signal transduction system"/>
    <property type="evidence" value="ECO:0007669"/>
    <property type="project" value="InterPro"/>
</dbReference>
<dbReference type="AlphaFoldDB" id="A0A1G4PSW1"/>